<feature type="transmembrane region" description="Helical" evidence="17">
    <location>
        <begin position="298"/>
        <end position="319"/>
    </location>
</feature>
<dbReference type="RefSeq" id="YP_009443843.1">
    <property type="nucleotide sequence ID" value="NC_036360.1"/>
</dbReference>
<name>A0A343QCA4_9NEOP</name>
<feature type="domain" description="NADH:ubiquinone oxidoreductase chain 4 N-terminal" evidence="19">
    <location>
        <begin position="1"/>
        <end position="102"/>
    </location>
</feature>
<comment type="similarity">
    <text evidence="3 17">Belongs to the complex I subunit 4 family.</text>
</comment>
<dbReference type="CTD" id="4538"/>
<keyword evidence="7 17" id="KW-0679">Respiratory chain</keyword>
<evidence type="ECO:0000256" key="17">
    <source>
        <dbReference type="RuleBase" id="RU003297"/>
    </source>
</evidence>
<feature type="transmembrane region" description="Helical" evidence="17">
    <location>
        <begin position="380"/>
        <end position="400"/>
    </location>
</feature>
<keyword evidence="11 17" id="KW-1133">Transmembrane helix</keyword>
<dbReference type="AlphaFoldDB" id="A0A343QCA4"/>
<dbReference type="InterPro" id="IPR000260">
    <property type="entry name" value="NADH4_N"/>
</dbReference>
<geneLocation type="mitochondrion" evidence="20"/>
<gene>
    <name evidence="20" type="primary">ND4</name>
</gene>
<keyword evidence="13 17" id="KW-0830">Ubiquinone</keyword>
<evidence type="ECO:0000259" key="19">
    <source>
        <dbReference type="Pfam" id="PF01059"/>
    </source>
</evidence>
<feature type="transmembrane region" description="Helical" evidence="17">
    <location>
        <begin position="7"/>
        <end position="36"/>
    </location>
</feature>
<keyword evidence="10 17" id="KW-0249">Electron transport</keyword>
<evidence type="ECO:0000256" key="2">
    <source>
        <dbReference type="ARBA" id="ARBA00004225"/>
    </source>
</evidence>
<accession>A0A343QCA4</accession>
<feature type="transmembrane region" description="Helical" evidence="17">
    <location>
        <begin position="86"/>
        <end position="105"/>
    </location>
</feature>
<dbReference type="EC" id="7.1.1.2" evidence="4 17"/>
<comment type="subcellular location">
    <subcellularLocation>
        <location evidence="2 17">Mitochondrion membrane</location>
        <topology evidence="2 17">Multi-pass membrane protein</topology>
    </subcellularLocation>
</comment>
<feature type="transmembrane region" description="Helical" evidence="17">
    <location>
        <begin position="218"/>
        <end position="238"/>
    </location>
</feature>
<feature type="domain" description="NADH:quinone oxidoreductase/Mrp antiporter transmembrane" evidence="18">
    <location>
        <begin position="105"/>
        <end position="391"/>
    </location>
</feature>
<evidence type="ECO:0000256" key="5">
    <source>
        <dbReference type="ARBA" id="ARBA00021006"/>
    </source>
</evidence>
<evidence type="ECO:0000256" key="8">
    <source>
        <dbReference type="ARBA" id="ARBA00022692"/>
    </source>
</evidence>
<evidence type="ECO:0000256" key="10">
    <source>
        <dbReference type="ARBA" id="ARBA00022982"/>
    </source>
</evidence>
<evidence type="ECO:0000313" key="20">
    <source>
        <dbReference type="EMBL" id="ATU07051.1"/>
    </source>
</evidence>
<feature type="transmembrane region" description="Helical" evidence="17">
    <location>
        <begin position="56"/>
        <end position="74"/>
    </location>
</feature>
<dbReference type="GO" id="GO:0015990">
    <property type="term" value="P:electron transport coupled proton transport"/>
    <property type="evidence" value="ECO:0007669"/>
    <property type="project" value="TreeGrafter"/>
</dbReference>
<evidence type="ECO:0000256" key="12">
    <source>
        <dbReference type="ARBA" id="ARBA00023027"/>
    </source>
</evidence>
<protein>
    <recommendedName>
        <fullName evidence="5 17">NADH-ubiquinone oxidoreductase chain 4</fullName>
        <ecNumber evidence="4 17">7.1.1.2</ecNumber>
    </recommendedName>
</protein>
<dbReference type="GO" id="GO:0008137">
    <property type="term" value="F:NADH dehydrogenase (ubiquinone) activity"/>
    <property type="evidence" value="ECO:0007669"/>
    <property type="project" value="UniProtKB-UniRule"/>
</dbReference>
<dbReference type="GO" id="GO:0048039">
    <property type="term" value="F:ubiquinone binding"/>
    <property type="evidence" value="ECO:0007669"/>
    <property type="project" value="TreeGrafter"/>
</dbReference>
<evidence type="ECO:0000256" key="3">
    <source>
        <dbReference type="ARBA" id="ARBA00009025"/>
    </source>
</evidence>
<dbReference type="Pfam" id="PF00361">
    <property type="entry name" value="Proton_antipo_M"/>
    <property type="match status" value="1"/>
</dbReference>
<comment type="catalytic activity">
    <reaction evidence="16 17">
        <text>a ubiquinone + NADH + 5 H(+)(in) = a ubiquinol + NAD(+) + 4 H(+)(out)</text>
        <dbReference type="Rhea" id="RHEA:29091"/>
        <dbReference type="Rhea" id="RHEA-COMP:9565"/>
        <dbReference type="Rhea" id="RHEA-COMP:9566"/>
        <dbReference type="ChEBI" id="CHEBI:15378"/>
        <dbReference type="ChEBI" id="CHEBI:16389"/>
        <dbReference type="ChEBI" id="CHEBI:17976"/>
        <dbReference type="ChEBI" id="CHEBI:57540"/>
        <dbReference type="ChEBI" id="CHEBI:57945"/>
        <dbReference type="EC" id="7.1.1.2"/>
    </reaction>
</comment>
<evidence type="ECO:0000256" key="15">
    <source>
        <dbReference type="ARBA" id="ARBA00023136"/>
    </source>
</evidence>
<feature type="transmembrane region" description="Helical" evidence="17">
    <location>
        <begin position="244"/>
        <end position="267"/>
    </location>
</feature>
<evidence type="ECO:0000256" key="1">
    <source>
        <dbReference type="ARBA" id="ARBA00003257"/>
    </source>
</evidence>
<dbReference type="PANTHER" id="PTHR43507">
    <property type="entry name" value="NADH-UBIQUINONE OXIDOREDUCTASE CHAIN 4"/>
    <property type="match status" value="1"/>
</dbReference>
<comment type="function">
    <text evidence="1">Core subunit of the mitochondrial membrane respiratory chain NADH dehydrogenase (Complex I) that is believed to belong to the minimal assembly required for catalysis. Complex I functions in the transfer of electrons from NADH to the respiratory chain. The immediate electron acceptor for the enzyme is believed to be ubiquinone.</text>
</comment>
<reference evidence="20" key="1">
    <citation type="journal article" date="2017" name="Mol. Phylogenet. Evol.">
        <title>Mitochondrial phylogenomics and genome rearrangements in the barklice (Insecta: Psocodea).</title>
        <authorList>
            <person name="Yoshizawa K."/>
            <person name="Johnson K.P."/>
            <person name="Sweet A.D."/>
            <person name="Yao I."/>
            <person name="Ferreira R.L."/>
            <person name="Cameron S.L."/>
        </authorList>
    </citation>
    <scope>NUCLEOTIDE SEQUENCE</scope>
</reference>
<evidence type="ECO:0000256" key="4">
    <source>
        <dbReference type="ARBA" id="ARBA00012944"/>
    </source>
</evidence>
<proteinExistence type="inferred from homology"/>
<keyword evidence="8 17" id="KW-0812">Transmembrane</keyword>
<keyword evidence="6 17" id="KW-0813">Transport</keyword>
<feature type="transmembrane region" description="Helical" evidence="17">
    <location>
        <begin position="274"/>
        <end position="292"/>
    </location>
</feature>
<feature type="transmembrane region" description="Helical" evidence="17">
    <location>
        <begin position="138"/>
        <end position="161"/>
    </location>
</feature>
<feature type="transmembrane region" description="Helical" evidence="17">
    <location>
        <begin position="111"/>
        <end position="131"/>
    </location>
</feature>
<dbReference type="InterPro" id="IPR001750">
    <property type="entry name" value="ND/Mrp_TM"/>
</dbReference>
<evidence type="ECO:0000256" key="14">
    <source>
        <dbReference type="ARBA" id="ARBA00023128"/>
    </source>
</evidence>
<sequence length="447" mass="51610">MMKIFFMYLFMIIVFMNLTWIVASILILIMTLMMILFFVGENYFCMIGYGLGLDQISWNLVFLSIFIIYLMLIGGKKLYQQGFYGYMYMYFGFLLLLTLMLTFSSMNFFSFYLYFESSLIPIFFVILMWGYQPERIQAGIFMLMYTLIGSLPLLVSLFYIYGEGGSLSMKLMFYDDHLMNFNLILHLGLIAGFLVKLPLFFLHLWLPKAHVEAPVGGSMVLAGILLKLGGYGLMRIYMYMKYSYLLGTLLINLSLLGGVLIGFMILINVDMKIIVAYSSVVHMGLMLAGLMTCSKYGMAGGLLIMMAHGLCSSCMFFMVNIYYEKTGSRLLMFNRGMSMIMPVFGVMFFVSCVYNGGAPPSMNLWGEIMLIMSFINWSDFYYYVFFFLSFIGVAYNIYLYSCSQHGQGYLLKWSFMNGSCLEYYCIYMHLFPLTVLFLCLDLFSLWI</sequence>
<dbReference type="GO" id="GO:0042773">
    <property type="term" value="P:ATP synthesis coupled electron transport"/>
    <property type="evidence" value="ECO:0007669"/>
    <property type="project" value="InterPro"/>
</dbReference>
<dbReference type="InterPro" id="IPR003918">
    <property type="entry name" value="NADH_UbQ_OxRdtase"/>
</dbReference>
<evidence type="ECO:0000259" key="18">
    <source>
        <dbReference type="Pfam" id="PF00361"/>
    </source>
</evidence>
<evidence type="ECO:0000256" key="7">
    <source>
        <dbReference type="ARBA" id="ARBA00022660"/>
    </source>
</evidence>
<feature type="transmembrane region" description="Helical" evidence="17">
    <location>
        <begin position="421"/>
        <end position="446"/>
    </location>
</feature>
<keyword evidence="15 17" id="KW-0472">Membrane</keyword>
<organism evidence="20">
    <name type="scientific">Dorypteryx domestica</name>
    <dbReference type="NCBI Taxonomy" id="209979"/>
    <lineage>
        <taxon>Eukaryota</taxon>
        <taxon>Metazoa</taxon>
        <taxon>Ecdysozoa</taxon>
        <taxon>Arthropoda</taxon>
        <taxon>Hexapoda</taxon>
        <taxon>Insecta</taxon>
        <taxon>Pterygota</taxon>
        <taxon>Neoptera</taxon>
        <taxon>Paraneoptera</taxon>
        <taxon>Psocodea</taxon>
        <taxon>Trogiomorpha</taxon>
        <taxon>Psyllipsocetae</taxon>
        <taxon>Psyllipsocidae</taxon>
        <taxon>Dorypteryx</taxon>
    </lineage>
</organism>
<keyword evidence="12 17" id="KW-0520">NAD</keyword>
<evidence type="ECO:0000256" key="11">
    <source>
        <dbReference type="ARBA" id="ARBA00022989"/>
    </source>
</evidence>
<dbReference type="GeneID" id="35094095"/>
<keyword evidence="14 17" id="KW-0496">Mitochondrion</keyword>
<dbReference type="GO" id="GO:0031966">
    <property type="term" value="C:mitochondrial membrane"/>
    <property type="evidence" value="ECO:0007669"/>
    <property type="project" value="UniProtKB-SubCell"/>
</dbReference>
<dbReference type="EMBL" id="MG255136">
    <property type="protein sequence ID" value="ATU07051.1"/>
    <property type="molecule type" value="Genomic_DNA"/>
</dbReference>
<dbReference type="GO" id="GO:0003954">
    <property type="term" value="F:NADH dehydrogenase activity"/>
    <property type="evidence" value="ECO:0007669"/>
    <property type="project" value="TreeGrafter"/>
</dbReference>
<comment type="function">
    <text evidence="17">Core subunit of the mitochondrial membrane respiratory chain NADH dehydrogenase (Complex I) which catalyzes electron transfer from NADH through the respiratory chain, using ubiquinone as an electron acceptor. Essential for the catalytic activity and assembly of complex I.</text>
</comment>
<evidence type="ECO:0000256" key="16">
    <source>
        <dbReference type="ARBA" id="ARBA00049551"/>
    </source>
</evidence>
<dbReference type="Pfam" id="PF01059">
    <property type="entry name" value="Oxidored_q5_N"/>
    <property type="match status" value="1"/>
</dbReference>
<dbReference type="PRINTS" id="PR01437">
    <property type="entry name" value="NUOXDRDTASE4"/>
</dbReference>
<evidence type="ECO:0000256" key="9">
    <source>
        <dbReference type="ARBA" id="ARBA00022967"/>
    </source>
</evidence>
<evidence type="ECO:0000256" key="6">
    <source>
        <dbReference type="ARBA" id="ARBA00022448"/>
    </source>
</evidence>
<feature type="transmembrane region" description="Helical" evidence="17">
    <location>
        <begin position="340"/>
        <end position="360"/>
    </location>
</feature>
<dbReference type="PANTHER" id="PTHR43507:SF20">
    <property type="entry name" value="NADH-UBIQUINONE OXIDOREDUCTASE CHAIN 4"/>
    <property type="match status" value="1"/>
</dbReference>
<feature type="transmembrane region" description="Helical" evidence="17">
    <location>
        <begin position="181"/>
        <end position="206"/>
    </location>
</feature>
<keyword evidence="9" id="KW-1278">Translocase</keyword>
<evidence type="ECO:0000256" key="13">
    <source>
        <dbReference type="ARBA" id="ARBA00023075"/>
    </source>
</evidence>